<evidence type="ECO:0000313" key="1">
    <source>
        <dbReference type="EMBL" id="KRY64872.1"/>
    </source>
</evidence>
<dbReference type="Proteomes" id="UP000054995">
    <property type="component" value="Unassembled WGS sequence"/>
</dbReference>
<sequence length="138" mass="14671">MWCSGVLFGPGPKPRQARDGHSWRMAAALLVLPAGPSSLHPIRLPVVCGRQGCGSPARALPRAHFSQWFAWSLWMCEAPGCALTCFTLVVSRLTMFPESVDVAGGVAYPSRLVCARAVSCKPRGAPGAFQVCLLGACF</sequence>
<proteinExistence type="predicted"/>
<accession>A0A0V1F4S4</accession>
<comment type="caution">
    <text evidence="2">The sequence shown here is derived from an EMBL/GenBank/DDBJ whole genome shotgun (WGS) entry which is preliminary data.</text>
</comment>
<dbReference type="OrthoDB" id="10268596at2759"/>
<dbReference type="EMBL" id="JYDT01000267">
    <property type="protein sequence ID" value="KRY81072.1"/>
    <property type="molecule type" value="Genomic_DNA"/>
</dbReference>
<name>A0A0V1F4S4_TRIPS</name>
<evidence type="ECO:0000313" key="4">
    <source>
        <dbReference type="Proteomes" id="UP000054995"/>
    </source>
</evidence>
<dbReference type="AlphaFoldDB" id="A0A0V1F4S4"/>
<gene>
    <name evidence="1" type="ORF">T4A_6522</name>
    <name evidence="2" type="ORF">T4D_11396</name>
</gene>
<organism evidence="2 4">
    <name type="scientific">Trichinella pseudospiralis</name>
    <name type="common">Parasitic roundworm</name>
    <dbReference type="NCBI Taxonomy" id="6337"/>
    <lineage>
        <taxon>Eukaryota</taxon>
        <taxon>Metazoa</taxon>
        <taxon>Ecdysozoa</taxon>
        <taxon>Nematoda</taxon>
        <taxon>Enoplea</taxon>
        <taxon>Dorylaimia</taxon>
        <taxon>Trichinellida</taxon>
        <taxon>Trichinellidae</taxon>
        <taxon>Trichinella</taxon>
    </lineage>
</organism>
<evidence type="ECO:0000313" key="3">
    <source>
        <dbReference type="Proteomes" id="UP000054632"/>
    </source>
</evidence>
<protein>
    <submittedName>
        <fullName evidence="2">Uncharacterized protein</fullName>
    </submittedName>
</protein>
<keyword evidence="4" id="KW-1185">Reference proteome</keyword>
<dbReference type="Proteomes" id="UP000054632">
    <property type="component" value="Unassembled WGS sequence"/>
</dbReference>
<evidence type="ECO:0000313" key="2">
    <source>
        <dbReference type="EMBL" id="KRY81072.1"/>
    </source>
</evidence>
<dbReference type="EMBL" id="JYDR01000259">
    <property type="protein sequence ID" value="KRY64872.1"/>
    <property type="molecule type" value="Genomic_DNA"/>
</dbReference>
<reference evidence="3 4" key="1">
    <citation type="submission" date="2015-01" db="EMBL/GenBank/DDBJ databases">
        <title>Evolution of Trichinella species and genotypes.</title>
        <authorList>
            <person name="Korhonen P.K."/>
            <person name="Edoardo P."/>
            <person name="Giuseppe L.R."/>
            <person name="Gasser R.B."/>
        </authorList>
    </citation>
    <scope>NUCLEOTIDE SEQUENCE [LARGE SCALE GENOMIC DNA]</scope>
    <source>
        <strain evidence="1">ISS13</strain>
        <strain evidence="2">ISS470</strain>
    </source>
</reference>